<dbReference type="EMBL" id="CR936257">
    <property type="protein sequence ID" value="CAI49543.1"/>
    <property type="molecule type" value="Genomic_DNA"/>
</dbReference>
<evidence type="ECO:0000313" key="2">
    <source>
        <dbReference type="Proteomes" id="UP000002698"/>
    </source>
</evidence>
<sequence length="197" mass="21450">MSYSTTDLGNASAFDEGVSLLMTGASTVTNQRLLDAVAPEDGERAIVITMNMGAQQVVKELERRGADRDQLGIIDCTSTEADVEGVPVRQLSSPGDLTGISLEFAKLLDQDSEDESVRARIGFASVSTALMYAELRTMFRFLHVFTARIRSGDMLGVFAMDPSMHEDQAHNTIRAVFDCEAEVTDDDITVRGTGFEE</sequence>
<protein>
    <recommendedName>
        <fullName evidence="3">KaiC-like domain-containing protein</fullName>
    </recommendedName>
</protein>
<dbReference type="EnsemblBacteria" id="CAI49543">
    <property type="protein sequence ID" value="CAI49543"/>
    <property type="gene ID" value="NP_2904A"/>
</dbReference>
<dbReference type="Proteomes" id="UP000002698">
    <property type="component" value="Chromosome"/>
</dbReference>
<dbReference type="eggNOG" id="arCOG02452">
    <property type="taxonomic scope" value="Archaea"/>
</dbReference>
<reference evidence="1 2" key="1">
    <citation type="journal article" date="2005" name="Genome Res.">
        <title>Living with two extremes: conclusions from the genome sequence of Natronomonas pharaonis.</title>
        <authorList>
            <person name="Falb M."/>
            <person name="Pfeiffer F."/>
            <person name="Palm P."/>
            <person name="Rodewald K."/>
            <person name="Hickmann V."/>
            <person name="Tittor J."/>
            <person name="Oesterhelt D."/>
        </authorList>
    </citation>
    <scope>NUCLEOTIDE SEQUENCE [LARGE SCALE GENOMIC DNA]</scope>
    <source>
        <strain evidence="2">ATCC 35678 / DSM 2160 / CIP 103997 / JCM 8858 / NBRC 14720 / NCIMB 2260 / Gabara</strain>
    </source>
</reference>
<evidence type="ECO:0000313" key="1">
    <source>
        <dbReference type="EMBL" id="CAI49543.1"/>
    </source>
</evidence>
<dbReference type="AlphaFoldDB" id="A0A1U7EWT0"/>
<name>A0A1U7EWT0_NATPD</name>
<organism evidence="1 2">
    <name type="scientific">Natronomonas pharaonis (strain ATCC 35678 / DSM 2160 / CIP 103997 / JCM 8858 / NBRC 14720 / NCIMB 2260 / Gabara)</name>
    <name type="common">Halobacterium pharaonis</name>
    <dbReference type="NCBI Taxonomy" id="348780"/>
    <lineage>
        <taxon>Archaea</taxon>
        <taxon>Methanobacteriati</taxon>
        <taxon>Methanobacteriota</taxon>
        <taxon>Stenosarchaea group</taxon>
        <taxon>Halobacteria</taxon>
        <taxon>Halobacteriales</taxon>
        <taxon>Natronomonadaceae</taxon>
        <taxon>Natronomonas</taxon>
    </lineage>
</organism>
<keyword evidence="2" id="KW-1185">Reference proteome</keyword>
<proteinExistence type="predicted"/>
<gene>
    <name evidence="1" type="ordered locus">NP_2904A</name>
</gene>
<dbReference type="RefSeq" id="WP_011323168.1">
    <property type="nucleotide sequence ID" value="NC_007426.1"/>
</dbReference>
<dbReference type="GeneID" id="3701591"/>
<dbReference type="STRING" id="348780.NP_2904A"/>
<accession>A0A1U7EWT0</accession>
<dbReference type="OrthoDB" id="70318at2157"/>
<dbReference type="InterPro" id="IPR055927">
    <property type="entry name" value="DUF7504"/>
</dbReference>
<dbReference type="HOGENOM" id="CLU_102056_0_0_2"/>
<dbReference type="KEGG" id="nph:NP_2904A"/>
<dbReference type="Pfam" id="PF24336">
    <property type="entry name" value="DUF7504"/>
    <property type="match status" value="1"/>
</dbReference>
<evidence type="ECO:0008006" key="3">
    <source>
        <dbReference type="Google" id="ProtNLM"/>
    </source>
</evidence>